<dbReference type="Pfam" id="PF00593">
    <property type="entry name" value="TonB_dep_Rec_b-barrel"/>
    <property type="match status" value="1"/>
</dbReference>
<dbReference type="PANTHER" id="PTHR40980:SF4">
    <property type="entry name" value="TONB-DEPENDENT RECEPTOR-LIKE BETA-BARREL DOMAIN-CONTAINING PROTEIN"/>
    <property type="match status" value="1"/>
</dbReference>
<dbReference type="InterPro" id="IPR012910">
    <property type="entry name" value="Plug_dom"/>
</dbReference>
<proteinExistence type="inferred from homology"/>
<dbReference type="Gene3D" id="2.170.130.10">
    <property type="entry name" value="TonB-dependent receptor, plug domain"/>
    <property type="match status" value="1"/>
</dbReference>
<comment type="similarity">
    <text evidence="4">Belongs to the TonB-dependent receptor family.</text>
</comment>
<dbReference type="InterPro" id="IPR037066">
    <property type="entry name" value="Plug_dom_sf"/>
</dbReference>
<keyword evidence="7" id="KW-0675">Receptor</keyword>
<gene>
    <name evidence="7" type="ORF">BDD43_3584</name>
</gene>
<dbReference type="SUPFAM" id="SSF49464">
    <property type="entry name" value="Carboxypeptidase regulatory domain-like"/>
    <property type="match status" value="1"/>
</dbReference>
<evidence type="ECO:0000313" key="8">
    <source>
        <dbReference type="Proteomes" id="UP000268007"/>
    </source>
</evidence>
<evidence type="ECO:0000259" key="6">
    <source>
        <dbReference type="Pfam" id="PF07715"/>
    </source>
</evidence>
<keyword evidence="4" id="KW-0798">TonB box</keyword>
<dbReference type="InterPro" id="IPR000531">
    <property type="entry name" value="Beta-barrel_TonB"/>
</dbReference>
<organism evidence="7 8">
    <name type="scientific">Mucilaginibacter gracilis</name>
    <dbReference type="NCBI Taxonomy" id="423350"/>
    <lineage>
        <taxon>Bacteria</taxon>
        <taxon>Pseudomonadati</taxon>
        <taxon>Bacteroidota</taxon>
        <taxon>Sphingobacteriia</taxon>
        <taxon>Sphingobacteriales</taxon>
        <taxon>Sphingobacteriaceae</taxon>
        <taxon>Mucilaginibacter</taxon>
    </lineage>
</organism>
<accession>A0A495J366</accession>
<sequence length="1065" mass="119033">MNNYTKSNVIQTLFVMTRFAFLVTIVSLTLTGILMAANVRSQNLSSTNITVKIDNGNIAGLLNRIEQQSGFTFSYARKLGELPLDHYETKAQPLSDLLTALSKSMHLTYMQVGPLIAIKIVEQVKPGKITGKVLDEKGLVLPGATIRVVETGQGIQSNVDGTYQLSLPPGTYTLEASYISYQIKRVTGITVSEGKSTPLDIAMIPTTNALNTVTITGDYKKSSVEGLYAKQKNNIAMTDGISAEQIARTPDKNIGETLKRISGVSVLDNKYVVVRGLGERYNGTMMNGQLMPSTELNRKQFSFDIIPSNMVDNVTVYKTITPDKSAEFGGGLVEVNTKNIPTENFLSISFGENYNDKTTGKNFRSLNIDSRSYFGSAPNDRTLLGRTDWKNLDDIRAAYAAQGSSAALFANNWKLYNYKPLPSPNLQASFGRVIGLKNNDQIGIIASASYRNTWQTADVVMSRFGYLGADGDQPERYGFTGKRYSFTTNLGGIAGIGYTGGSFKVSLQSTYLRTYDQQMLLGTGDQNDFPRAVGYYDQATQTSLLQNQLRGEKGFGKNGIKLDWLLSYTALDRQKPDNHQFDANYIGSEADGPDVLNSDFSIFNPRNRAGGIAQRNWSRSHENNLSWNLDLTVPVKASIGKVPLNTSFKTGYAGWQKDRLFWVANTNSVGFAGSDPQALSEAFDPVLHPDGRINILSFGDQYKNKANLHAGYVMLDSKIGSKFRLTGGLRGEYYDLNRFNTLLQRFVEGQIRQNNDLTDYSDVLRQEPKFNLFPSAGLTYSLTQKMNLRLSYAKSIIRPDLRELAYFNEFDYELGGIYQSNTPVRSTKIDNFDFRYEWYPRAGEILSFSLFYKKLKYPMEIYQSETSATYELRNDQSAKNKGIELEARKSLAFTGLPVLRNLTLYGNFTRLFAKVTPMTVIYRNSDPAHPNRIIVTDNPGPEVERPQAGASNYTYNAGIYYDDKAFSLSLSYNYITNRVFRASTVYQNSLFETPLPSFDGQATVNLLKSKAQIKLNISNLLNRAGKIYSKRDGPLSNTLLYEKRDFIDYQANPGRTYGLSFNYNF</sequence>
<keyword evidence="2 4" id="KW-0472">Membrane</keyword>
<dbReference type="Pfam" id="PF07715">
    <property type="entry name" value="Plug"/>
    <property type="match status" value="1"/>
</dbReference>
<dbReference type="Gene3D" id="2.40.170.20">
    <property type="entry name" value="TonB-dependent receptor, beta-barrel domain"/>
    <property type="match status" value="1"/>
</dbReference>
<reference evidence="7 8" key="1">
    <citation type="submission" date="2018-10" db="EMBL/GenBank/DDBJ databases">
        <title>Genomic Encyclopedia of Archaeal and Bacterial Type Strains, Phase II (KMG-II): from individual species to whole genera.</title>
        <authorList>
            <person name="Goeker M."/>
        </authorList>
    </citation>
    <scope>NUCLEOTIDE SEQUENCE [LARGE SCALE GENOMIC DNA]</scope>
    <source>
        <strain evidence="7 8">DSM 18602</strain>
    </source>
</reference>
<evidence type="ECO:0000256" key="3">
    <source>
        <dbReference type="ARBA" id="ARBA00023237"/>
    </source>
</evidence>
<dbReference type="RefSeq" id="WP_246001633.1">
    <property type="nucleotide sequence ID" value="NZ_RBKU01000001.1"/>
</dbReference>
<comment type="caution">
    <text evidence="7">The sequence shown here is derived from an EMBL/GenBank/DDBJ whole genome shotgun (WGS) entry which is preliminary data.</text>
</comment>
<evidence type="ECO:0000256" key="1">
    <source>
        <dbReference type="ARBA" id="ARBA00004442"/>
    </source>
</evidence>
<keyword evidence="3" id="KW-0998">Cell outer membrane</keyword>
<evidence type="ECO:0000256" key="4">
    <source>
        <dbReference type="RuleBase" id="RU003357"/>
    </source>
</evidence>
<dbReference type="InterPro" id="IPR036942">
    <property type="entry name" value="Beta-barrel_TonB_sf"/>
</dbReference>
<keyword evidence="8" id="KW-1185">Reference proteome</keyword>
<dbReference type="Gene3D" id="2.60.40.1120">
    <property type="entry name" value="Carboxypeptidase-like, regulatory domain"/>
    <property type="match status" value="1"/>
</dbReference>
<dbReference type="SUPFAM" id="SSF56935">
    <property type="entry name" value="Porins"/>
    <property type="match status" value="1"/>
</dbReference>
<dbReference type="AlphaFoldDB" id="A0A495J366"/>
<evidence type="ECO:0000259" key="5">
    <source>
        <dbReference type="Pfam" id="PF00593"/>
    </source>
</evidence>
<protein>
    <submittedName>
        <fullName evidence="7">Outer membrane receptor protein involved in Fe transport</fullName>
    </submittedName>
</protein>
<feature type="domain" description="TonB-dependent receptor-like beta-barrel" evidence="5">
    <location>
        <begin position="522"/>
        <end position="1007"/>
    </location>
</feature>
<dbReference type="InterPro" id="IPR008969">
    <property type="entry name" value="CarboxyPept-like_regulatory"/>
</dbReference>
<evidence type="ECO:0000313" key="7">
    <source>
        <dbReference type="EMBL" id="RKR83377.1"/>
    </source>
</evidence>
<evidence type="ECO:0000256" key="2">
    <source>
        <dbReference type="ARBA" id="ARBA00023136"/>
    </source>
</evidence>
<dbReference type="Pfam" id="PF13620">
    <property type="entry name" value="CarboxypepD_reg"/>
    <property type="match status" value="1"/>
</dbReference>
<feature type="domain" description="TonB-dependent receptor plug" evidence="6">
    <location>
        <begin position="236"/>
        <end position="318"/>
    </location>
</feature>
<comment type="subcellular location">
    <subcellularLocation>
        <location evidence="1 4">Cell outer membrane</location>
    </subcellularLocation>
</comment>
<dbReference type="EMBL" id="RBKU01000001">
    <property type="protein sequence ID" value="RKR83377.1"/>
    <property type="molecule type" value="Genomic_DNA"/>
</dbReference>
<dbReference type="Proteomes" id="UP000268007">
    <property type="component" value="Unassembled WGS sequence"/>
</dbReference>
<dbReference type="PANTHER" id="PTHR40980">
    <property type="entry name" value="PLUG DOMAIN-CONTAINING PROTEIN"/>
    <property type="match status" value="1"/>
</dbReference>
<dbReference type="GO" id="GO:0009279">
    <property type="term" value="C:cell outer membrane"/>
    <property type="evidence" value="ECO:0007669"/>
    <property type="project" value="UniProtKB-SubCell"/>
</dbReference>
<name>A0A495J366_9SPHI</name>